<evidence type="ECO:0000313" key="1">
    <source>
        <dbReference type="EMBL" id="ELU40790.1"/>
    </source>
</evidence>
<reference evidence="1 2" key="1">
    <citation type="journal article" date="2013" name="Nat. Commun.">
        <title>The evolution and pathogenic mechanisms of the rice sheath blight pathogen.</title>
        <authorList>
            <person name="Zheng A."/>
            <person name="Lin R."/>
            <person name="Xu L."/>
            <person name="Qin P."/>
            <person name="Tang C."/>
            <person name="Ai P."/>
            <person name="Zhang D."/>
            <person name="Liu Y."/>
            <person name="Sun Z."/>
            <person name="Feng H."/>
            <person name="Wang Y."/>
            <person name="Chen Y."/>
            <person name="Liang X."/>
            <person name="Fu R."/>
            <person name="Li Q."/>
            <person name="Zhang J."/>
            <person name="Yu X."/>
            <person name="Xie Z."/>
            <person name="Ding L."/>
            <person name="Guan P."/>
            <person name="Tang J."/>
            <person name="Liang Y."/>
            <person name="Wang S."/>
            <person name="Deng Q."/>
            <person name="Li S."/>
            <person name="Zhu J."/>
            <person name="Wang L."/>
            <person name="Liu H."/>
            <person name="Li P."/>
        </authorList>
    </citation>
    <scope>NUCLEOTIDE SEQUENCE [LARGE SCALE GENOMIC DNA]</scope>
    <source>
        <strain evidence="2">AG-1 IA</strain>
    </source>
</reference>
<name>L8WS58_THACA</name>
<dbReference type="AlphaFoldDB" id="L8WS58"/>
<dbReference type="HOGENOM" id="CLU_2851276_0_0_1"/>
<accession>L8WS58</accession>
<comment type="caution">
    <text evidence="1">The sequence shown here is derived from an EMBL/GenBank/DDBJ whole genome shotgun (WGS) entry which is preliminary data.</text>
</comment>
<dbReference type="EMBL" id="AFRT01001340">
    <property type="protein sequence ID" value="ELU40790.1"/>
    <property type="molecule type" value="Genomic_DNA"/>
</dbReference>
<dbReference type="Proteomes" id="UP000011668">
    <property type="component" value="Unassembled WGS sequence"/>
</dbReference>
<organism evidence="1 2">
    <name type="scientific">Thanatephorus cucumeris (strain AG1-IA)</name>
    <name type="common">Rice sheath blight fungus</name>
    <name type="synonym">Rhizoctonia solani</name>
    <dbReference type="NCBI Taxonomy" id="983506"/>
    <lineage>
        <taxon>Eukaryota</taxon>
        <taxon>Fungi</taxon>
        <taxon>Dikarya</taxon>
        <taxon>Basidiomycota</taxon>
        <taxon>Agaricomycotina</taxon>
        <taxon>Agaricomycetes</taxon>
        <taxon>Cantharellales</taxon>
        <taxon>Ceratobasidiaceae</taxon>
        <taxon>Rhizoctonia</taxon>
        <taxon>Rhizoctonia solani AG-1</taxon>
    </lineage>
</organism>
<evidence type="ECO:0000313" key="2">
    <source>
        <dbReference type="Proteomes" id="UP000011668"/>
    </source>
</evidence>
<sequence>MEFLVISTFLSRVSVEQVMRIGELGVQHYAESLIEPWLTPEIVASGTNNNHFGRAMWARKSQEDY</sequence>
<gene>
    <name evidence="1" type="ORF">AG1IA_05180</name>
</gene>
<keyword evidence="2" id="KW-1185">Reference proteome</keyword>
<protein>
    <submittedName>
        <fullName evidence="1">Uncharacterized protein</fullName>
    </submittedName>
</protein>
<proteinExistence type="predicted"/>